<dbReference type="EMBL" id="DS985247">
    <property type="protein sequence ID" value="EDV23186.1"/>
    <property type="molecule type" value="Genomic_DNA"/>
</dbReference>
<organism evidence="2 3">
    <name type="scientific">Trichoplax adhaerens</name>
    <name type="common">Trichoplax reptans</name>
    <dbReference type="NCBI Taxonomy" id="10228"/>
    <lineage>
        <taxon>Eukaryota</taxon>
        <taxon>Metazoa</taxon>
        <taxon>Placozoa</taxon>
        <taxon>Uniplacotomia</taxon>
        <taxon>Trichoplacea</taxon>
        <taxon>Trichoplacidae</taxon>
        <taxon>Trichoplax</taxon>
    </lineage>
</organism>
<dbReference type="HOGENOM" id="CLU_1456273_0_0_1"/>
<keyword evidence="1" id="KW-0472">Membrane</keyword>
<proteinExistence type="predicted"/>
<feature type="transmembrane region" description="Helical" evidence="1">
    <location>
        <begin position="97"/>
        <end position="121"/>
    </location>
</feature>
<dbReference type="AlphaFoldDB" id="B3S168"/>
<evidence type="ECO:0000256" key="1">
    <source>
        <dbReference type="SAM" id="Phobius"/>
    </source>
</evidence>
<feature type="transmembrane region" description="Helical" evidence="1">
    <location>
        <begin position="67"/>
        <end position="85"/>
    </location>
</feature>
<dbReference type="InParanoid" id="B3S168"/>
<feature type="transmembrane region" description="Helical" evidence="1">
    <location>
        <begin position="133"/>
        <end position="153"/>
    </location>
</feature>
<accession>B3S168</accession>
<dbReference type="RefSeq" id="XP_002114096.1">
    <property type="nucleotide sequence ID" value="XM_002114060.1"/>
</dbReference>
<dbReference type="KEGG" id="tad:TRIADDRAFT_58216"/>
<keyword evidence="3" id="KW-1185">Reference proteome</keyword>
<name>B3S168_TRIAD</name>
<protein>
    <submittedName>
        <fullName evidence="2">Uncharacterized protein</fullName>
    </submittedName>
</protein>
<keyword evidence="1" id="KW-1133">Transmembrane helix</keyword>
<sequence>MADQDVSLNEQFRKRIAGYMKVILIFIDWSSGRCNYDDSKLSLHSSILSRVSVGRCFSVVNEATDQITYKTLTIFASAAVVYVFISEERKEHFISNVNLYLVGTTAGEIPMAIAFAVNLHYISTSYLDNTLAVVYAGIYAPISSCIVGTSIWMQRVKAVKWLMLTSSVRNTASATADRFPPGYGFSTSSPSV</sequence>
<keyword evidence="1" id="KW-0812">Transmembrane</keyword>
<dbReference type="CTD" id="6755636"/>
<dbReference type="GeneID" id="6755636"/>
<reference evidence="2 3" key="1">
    <citation type="journal article" date="2008" name="Nature">
        <title>The Trichoplax genome and the nature of placozoans.</title>
        <authorList>
            <person name="Srivastava M."/>
            <person name="Begovic E."/>
            <person name="Chapman J."/>
            <person name="Putnam N.H."/>
            <person name="Hellsten U."/>
            <person name="Kawashima T."/>
            <person name="Kuo A."/>
            <person name="Mitros T."/>
            <person name="Salamov A."/>
            <person name="Carpenter M.L."/>
            <person name="Signorovitch A.Y."/>
            <person name="Moreno M.A."/>
            <person name="Kamm K."/>
            <person name="Grimwood J."/>
            <person name="Schmutz J."/>
            <person name="Shapiro H."/>
            <person name="Grigoriev I.V."/>
            <person name="Buss L.W."/>
            <person name="Schierwater B."/>
            <person name="Dellaporta S.L."/>
            <person name="Rokhsar D.S."/>
        </authorList>
    </citation>
    <scope>NUCLEOTIDE SEQUENCE [LARGE SCALE GENOMIC DNA]</scope>
    <source>
        <strain evidence="2 3">Grell-BS-1999</strain>
    </source>
</reference>
<gene>
    <name evidence="2" type="ORF">TRIADDRAFT_58216</name>
</gene>
<dbReference type="Proteomes" id="UP000009022">
    <property type="component" value="Unassembled WGS sequence"/>
</dbReference>
<evidence type="ECO:0000313" key="2">
    <source>
        <dbReference type="EMBL" id="EDV23186.1"/>
    </source>
</evidence>
<evidence type="ECO:0000313" key="3">
    <source>
        <dbReference type="Proteomes" id="UP000009022"/>
    </source>
</evidence>